<feature type="region of interest" description="Disordered" evidence="1">
    <location>
        <begin position="1050"/>
        <end position="1123"/>
    </location>
</feature>
<gene>
    <name evidence="3" type="ORF">B0T15DRAFT_307619</name>
</gene>
<keyword evidence="4" id="KW-1185">Reference proteome</keyword>
<feature type="region of interest" description="Disordered" evidence="1">
    <location>
        <begin position="1171"/>
        <end position="1209"/>
    </location>
</feature>
<reference evidence="3" key="2">
    <citation type="submission" date="2023-06" db="EMBL/GenBank/DDBJ databases">
        <authorList>
            <consortium name="Lawrence Berkeley National Laboratory"/>
            <person name="Mondo S.J."/>
            <person name="Hensen N."/>
            <person name="Bonometti L."/>
            <person name="Westerberg I."/>
            <person name="Brannstrom I.O."/>
            <person name="Guillou S."/>
            <person name="Cros-Aarteil S."/>
            <person name="Calhoun S."/>
            <person name="Haridas S."/>
            <person name="Kuo A."/>
            <person name="Pangilinan J."/>
            <person name="Riley R."/>
            <person name="Labutti K."/>
            <person name="Andreopoulos B."/>
            <person name="Lipzen A."/>
            <person name="Chen C."/>
            <person name="Yanf M."/>
            <person name="Daum C."/>
            <person name="Ng V."/>
            <person name="Clum A."/>
            <person name="Steindorff A."/>
            <person name="Ohm R."/>
            <person name="Martin F."/>
            <person name="Silar P."/>
            <person name="Natvig D."/>
            <person name="Lalanne C."/>
            <person name="Gautier V."/>
            <person name="Ament-Velasquez S.L."/>
            <person name="Kruys A."/>
            <person name="Hutchinson M.I."/>
            <person name="Powell A.J."/>
            <person name="Barry K."/>
            <person name="Miller A.N."/>
            <person name="Grigoriev I.V."/>
            <person name="Debuchy R."/>
            <person name="Gladieux P."/>
            <person name="Thoren M.H."/>
            <person name="Johannesson H."/>
        </authorList>
    </citation>
    <scope>NUCLEOTIDE SEQUENCE</scope>
    <source>
        <strain evidence="3">CBS 333.67</strain>
    </source>
</reference>
<feature type="compositionally biased region" description="Basic and acidic residues" evidence="1">
    <location>
        <begin position="1190"/>
        <end position="1200"/>
    </location>
</feature>
<dbReference type="PANTHER" id="PTHR24112">
    <property type="entry name" value="LEUCINE-RICH REPEAT, ISOFORM F-RELATED"/>
    <property type="match status" value="1"/>
</dbReference>
<dbReference type="InterPro" id="IPR057334">
    <property type="entry name" value="PH_2nd_LRR"/>
</dbReference>
<evidence type="ECO:0000313" key="4">
    <source>
        <dbReference type="Proteomes" id="UP001273166"/>
    </source>
</evidence>
<feature type="compositionally biased region" description="Polar residues" evidence="1">
    <location>
        <begin position="28"/>
        <end position="41"/>
    </location>
</feature>
<comment type="caution">
    <text evidence="3">The sequence shown here is derived from an EMBL/GenBank/DDBJ whole genome shotgun (WGS) entry which is preliminary data.</text>
</comment>
<feature type="compositionally biased region" description="Polar residues" evidence="1">
    <location>
        <begin position="1111"/>
        <end position="1123"/>
    </location>
</feature>
<name>A0AAJ0LYN0_9PEZI</name>
<dbReference type="InterPro" id="IPR051279">
    <property type="entry name" value="PP1-Reg/Actin-Interact_Protein"/>
</dbReference>
<dbReference type="RefSeq" id="XP_062718275.1">
    <property type="nucleotide sequence ID" value="XM_062863885.1"/>
</dbReference>
<organism evidence="3 4">
    <name type="scientific">Chaetomium strumarium</name>
    <dbReference type="NCBI Taxonomy" id="1170767"/>
    <lineage>
        <taxon>Eukaryota</taxon>
        <taxon>Fungi</taxon>
        <taxon>Dikarya</taxon>
        <taxon>Ascomycota</taxon>
        <taxon>Pezizomycotina</taxon>
        <taxon>Sordariomycetes</taxon>
        <taxon>Sordariomycetidae</taxon>
        <taxon>Sordariales</taxon>
        <taxon>Chaetomiaceae</taxon>
        <taxon>Chaetomium</taxon>
    </lineage>
</organism>
<feature type="compositionally biased region" description="Low complexity" evidence="1">
    <location>
        <begin position="1050"/>
        <end position="1059"/>
    </location>
</feature>
<sequence>MAAPGLKVMKRPGPTAATSVPEFDRSDSTGSGTTVPSSLANPESDHKTFSLSSIKRRPWRSFSNTERDLAPERASSFPNHSRRLSKQRPPSSSSLLGPHSRRGSTISADGSRFSLSTTDSLSLVHATSTSTVNWETQHIEGFGPLESDTHLLKTKTPYLVVTREYLVKAKNRADALALFPGLATEGGGKHGTRSSAPEPLLVVPVASIVSVFIEENVRTSFGFEVWWRNPLASHLFCRADFFFHSPAERNELMAHIIRAMRADHQDENDSALHSRNVKALLDRVHEFEEPKSQHRKPDIFPVVPRGQTRREYMPKLEDATKKSQEGPAFYLVIGTYFCHLVEIQKPKTGDPICRHKTYGLVTLECFEGNWELHEERFNITFRDPFKAPVTLELSSRYYRQITRAFGTADRFLKPAWPQLWQSREVFLVSGLKEPQYLVPKEDFGCFKRTLDAYLAAYRCESVGWEINWKTRFAPEFRLLPARRGSYSPLQVLAVLRALRYNDYFNSLSFRDVDLSVLYGLEDNTLRRVNIAYLSRTCVALGPEEIEVLRTSPVLHQEFHALAFCSETLRQIDLRNCSRSLPSRLAQHENKDHSLQFLAPILNLLKSGITKCNRLIISGNILPPSDVDGLAETIKIGAIQALDVSYCGLDDAGLRDMILSPLSEPTGLLQSLSVSGNPGRLPAHVLPGLLLYLTEIRELNLSGTIQAESSMDGSLLPFTALECMKRLEELNISGYKLDDATFQDLEQFLHYRNSREDTGQPLRFHKLVLNHCGITGSQAARLFRAVGENCGVHLSLSGNPIEDGIEDLVAAIREQKGPAGLEIEMIEFRDESNYLSLIRALTETKHLSLLSLAGTAPSPSSHGRCSEELVTTLHDFFARNTSIRSLDLSGFSGKLDDGQLAKGFGRSLSGMALNKTMTHLRIRNQNLHDDAGILGRVLAENNTLLAVDCRDNNLNLTSLRFLVDSVQSNSSLIHFPFPDAERRAIWRNVLRGLQRTPSSVALSAQGTVSAGNPNPVAIRDLLKEEESLLREVLDKQFAALEARLQANRAASEAKLSSSASPRQEEAPLSPHRHTHRRTNSSGMCLLSDEDGWNALDLAPPPTGPARPPSSGNSGARANTTTTAGSLHLPTISIESISLEEFEAALDHALPSPTQHDRDAGYNGDAVLRGVESPTETLDPVSEVETPAEDPGQDRPQIRVVDESTGPAHEARLEGDDDLFRKMMDDFRAAGFDV</sequence>
<dbReference type="AlphaFoldDB" id="A0AAJ0LYN0"/>
<feature type="domain" description="LRR-containing protein second PH" evidence="2">
    <location>
        <begin position="278"/>
        <end position="418"/>
    </location>
</feature>
<evidence type="ECO:0000256" key="1">
    <source>
        <dbReference type="SAM" id="MobiDB-lite"/>
    </source>
</evidence>
<dbReference type="Pfam" id="PF25353">
    <property type="entry name" value="PH_2nd_LRR"/>
    <property type="match status" value="1"/>
</dbReference>
<feature type="region of interest" description="Disordered" evidence="1">
    <location>
        <begin position="1"/>
        <end position="111"/>
    </location>
</feature>
<dbReference type="EMBL" id="JAUDZG010000007">
    <property type="protein sequence ID" value="KAK3302495.1"/>
    <property type="molecule type" value="Genomic_DNA"/>
</dbReference>
<evidence type="ECO:0000259" key="2">
    <source>
        <dbReference type="Pfam" id="PF25353"/>
    </source>
</evidence>
<reference evidence="3" key="1">
    <citation type="journal article" date="2023" name="Mol. Phylogenet. Evol.">
        <title>Genome-scale phylogeny and comparative genomics of the fungal order Sordariales.</title>
        <authorList>
            <person name="Hensen N."/>
            <person name="Bonometti L."/>
            <person name="Westerberg I."/>
            <person name="Brannstrom I.O."/>
            <person name="Guillou S."/>
            <person name="Cros-Aarteil S."/>
            <person name="Calhoun S."/>
            <person name="Haridas S."/>
            <person name="Kuo A."/>
            <person name="Mondo S."/>
            <person name="Pangilinan J."/>
            <person name="Riley R."/>
            <person name="LaButti K."/>
            <person name="Andreopoulos B."/>
            <person name="Lipzen A."/>
            <person name="Chen C."/>
            <person name="Yan M."/>
            <person name="Daum C."/>
            <person name="Ng V."/>
            <person name="Clum A."/>
            <person name="Steindorff A."/>
            <person name="Ohm R.A."/>
            <person name="Martin F."/>
            <person name="Silar P."/>
            <person name="Natvig D.O."/>
            <person name="Lalanne C."/>
            <person name="Gautier V."/>
            <person name="Ament-Velasquez S.L."/>
            <person name="Kruys A."/>
            <person name="Hutchinson M.I."/>
            <person name="Powell A.J."/>
            <person name="Barry K."/>
            <person name="Miller A.N."/>
            <person name="Grigoriev I.V."/>
            <person name="Debuchy R."/>
            <person name="Gladieux P."/>
            <person name="Hiltunen Thoren M."/>
            <person name="Johannesson H."/>
        </authorList>
    </citation>
    <scope>NUCLEOTIDE SEQUENCE</scope>
    <source>
        <strain evidence="3">CBS 333.67</strain>
    </source>
</reference>
<dbReference type="Gene3D" id="3.80.10.10">
    <property type="entry name" value="Ribonuclease Inhibitor"/>
    <property type="match status" value="1"/>
</dbReference>
<evidence type="ECO:0000313" key="3">
    <source>
        <dbReference type="EMBL" id="KAK3302495.1"/>
    </source>
</evidence>
<dbReference type="Proteomes" id="UP001273166">
    <property type="component" value="Unassembled WGS sequence"/>
</dbReference>
<proteinExistence type="predicted"/>
<feature type="compositionally biased region" description="Low complexity" evidence="1">
    <location>
        <begin position="88"/>
        <end position="98"/>
    </location>
</feature>
<dbReference type="GeneID" id="87882714"/>
<dbReference type="InterPro" id="IPR032675">
    <property type="entry name" value="LRR_dom_sf"/>
</dbReference>
<dbReference type="SUPFAM" id="SSF52047">
    <property type="entry name" value="RNI-like"/>
    <property type="match status" value="1"/>
</dbReference>
<accession>A0AAJ0LYN0</accession>
<protein>
    <recommendedName>
        <fullName evidence="2">LRR-containing protein second PH domain-containing protein</fullName>
    </recommendedName>
</protein>
<feature type="compositionally biased region" description="Pro residues" evidence="1">
    <location>
        <begin position="1097"/>
        <end position="1106"/>
    </location>
</feature>